<sequence length="517" mass="56270">MKHLIYLFVLLSCGIVFSQDCQIPNGNFEVWKNGDKALHWAGSNMAGVEGGANAMAGYDFRNTFRTPGKVGYGLHIKNVSIADMLAEKKPQEWARLPEQYKKMIRESAFSGYVFSCQSGCEGNIMAQNEGAVLQDMFFPIQPTFGALCGYYKANFKKGDKAWVNTFVTTKNPTQVAGAVRPGESSAVMLTSTTQWTPFKIPIYFFEGLEPSKMFIQLYLVGSGFPNGQPTGMNPVQMAMEFKSSDGSEVFFDELCLCDEPKFVDISDPAFQNFEIPTSTDPNDDDDDSDPDETIFIAPNGSDAGSGSRTNPFASLKKAIQVAQGKRIQGKSVTIVVKDGTYRQEANVDLGVTTNLPTLKIEAENTHQAIFEGAEPINSSISWSDMGNGLYRASGPLHPDQKPVIDYSDPSTFNAMDAKVPAVIVNGIAYTPATNIQQTSNSYIFSPQMVMVNPAGSNLNSAQVRVSVREYAVNVGNGGNVIVSGLRIKGYPISQYPQTNPDGISGLMGVTPRNCIFE</sequence>
<dbReference type="Proteomes" id="UP000255317">
    <property type="component" value="Unassembled WGS sequence"/>
</dbReference>
<feature type="compositionally biased region" description="Acidic residues" evidence="1">
    <location>
        <begin position="281"/>
        <end position="292"/>
    </location>
</feature>
<dbReference type="InterPro" id="IPR012334">
    <property type="entry name" value="Pectin_lyas_fold"/>
</dbReference>
<evidence type="ECO:0000256" key="2">
    <source>
        <dbReference type="SAM" id="SignalP"/>
    </source>
</evidence>
<dbReference type="InterPro" id="IPR011050">
    <property type="entry name" value="Pectin_lyase_fold/virulence"/>
</dbReference>
<dbReference type="SUPFAM" id="SSF51126">
    <property type="entry name" value="Pectin lyase-like"/>
    <property type="match status" value="1"/>
</dbReference>
<evidence type="ECO:0000313" key="3">
    <source>
        <dbReference type="EMBL" id="RDK86991.1"/>
    </source>
</evidence>
<keyword evidence="2" id="KW-0732">Signal</keyword>
<evidence type="ECO:0000256" key="1">
    <source>
        <dbReference type="SAM" id="MobiDB-lite"/>
    </source>
</evidence>
<dbReference type="AlphaFoldDB" id="A0A370QF44"/>
<evidence type="ECO:0000313" key="4">
    <source>
        <dbReference type="Proteomes" id="UP000255317"/>
    </source>
</evidence>
<gene>
    <name evidence="3" type="ORF">C8D94_102169</name>
</gene>
<feature type="signal peptide" evidence="2">
    <location>
        <begin position="1"/>
        <end position="18"/>
    </location>
</feature>
<accession>A0A370QF44</accession>
<organism evidence="3 4">
    <name type="scientific">Marinirhabdus gelatinilytica</name>
    <dbReference type="NCBI Taxonomy" id="1703343"/>
    <lineage>
        <taxon>Bacteria</taxon>
        <taxon>Pseudomonadati</taxon>
        <taxon>Bacteroidota</taxon>
        <taxon>Flavobacteriia</taxon>
        <taxon>Flavobacteriales</taxon>
        <taxon>Flavobacteriaceae</taxon>
    </lineage>
</organism>
<comment type="caution">
    <text evidence="3">The sequence shown here is derived from an EMBL/GenBank/DDBJ whole genome shotgun (WGS) entry which is preliminary data.</text>
</comment>
<dbReference type="Gene3D" id="2.160.20.10">
    <property type="entry name" value="Single-stranded right-handed beta-helix, Pectin lyase-like"/>
    <property type="match status" value="1"/>
</dbReference>
<dbReference type="EMBL" id="QRAO01000002">
    <property type="protein sequence ID" value="RDK86991.1"/>
    <property type="molecule type" value="Genomic_DNA"/>
</dbReference>
<dbReference type="OrthoDB" id="9808066at2"/>
<keyword evidence="4" id="KW-1185">Reference proteome</keyword>
<protein>
    <recommendedName>
        <fullName evidence="5">DUF1565 domain-containing protein</fullName>
    </recommendedName>
</protein>
<name>A0A370QF44_9FLAO</name>
<dbReference type="RefSeq" id="WP_115123207.1">
    <property type="nucleotide sequence ID" value="NZ_QRAO01000002.1"/>
</dbReference>
<feature type="chain" id="PRO_5016778216" description="DUF1565 domain-containing protein" evidence="2">
    <location>
        <begin position="19"/>
        <end position="517"/>
    </location>
</feature>
<reference evidence="3 4" key="1">
    <citation type="submission" date="2018-07" db="EMBL/GenBank/DDBJ databases">
        <title>Genomic Encyclopedia of Type Strains, Phase IV (KMG-IV): sequencing the most valuable type-strain genomes for metagenomic binning, comparative biology and taxonomic classification.</title>
        <authorList>
            <person name="Goeker M."/>
        </authorList>
    </citation>
    <scope>NUCLEOTIDE SEQUENCE [LARGE SCALE GENOMIC DNA]</scope>
    <source>
        <strain evidence="3 4">DSM 101478</strain>
    </source>
</reference>
<proteinExistence type="predicted"/>
<feature type="region of interest" description="Disordered" evidence="1">
    <location>
        <begin position="272"/>
        <end position="309"/>
    </location>
</feature>
<evidence type="ECO:0008006" key="5">
    <source>
        <dbReference type="Google" id="ProtNLM"/>
    </source>
</evidence>